<evidence type="ECO:0000256" key="10">
    <source>
        <dbReference type="ARBA" id="ARBA00038150"/>
    </source>
</evidence>
<proteinExistence type="inferred from homology"/>
<evidence type="ECO:0000313" key="12">
    <source>
        <dbReference type="WBParaSite" id="MCU_013167-RA"/>
    </source>
</evidence>
<comment type="subcellular location">
    <subcellularLocation>
        <location evidence="1">Membrane</location>
        <topology evidence="1">Single-pass type II membrane protein</topology>
    </subcellularLocation>
</comment>
<keyword evidence="3" id="KW-0328">Glycosyltransferase</keyword>
<evidence type="ECO:0000256" key="3">
    <source>
        <dbReference type="ARBA" id="ARBA00022676"/>
    </source>
</evidence>
<dbReference type="GO" id="GO:0008375">
    <property type="term" value="F:acetylglucosaminyltransferase activity"/>
    <property type="evidence" value="ECO:0007669"/>
    <property type="project" value="TreeGrafter"/>
</dbReference>
<dbReference type="WBParaSite" id="MCU_013167-RA">
    <property type="protein sequence ID" value="MCU_013167-RA"/>
    <property type="gene ID" value="MCU_013167"/>
</dbReference>
<keyword evidence="6" id="KW-0735">Signal-anchor</keyword>
<dbReference type="PANTHER" id="PTHR19297:SF191">
    <property type="entry name" value="PROTEIN XYLOSYLTRANSFERASE"/>
    <property type="match status" value="1"/>
</dbReference>
<keyword evidence="7 11" id="KW-1133">Transmembrane helix</keyword>
<name>A0A5K3FYZ3_MESCO</name>
<evidence type="ECO:0000256" key="7">
    <source>
        <dbReference type="ARBA" id="ARBA00022989"/>
    </source>
</evidence>
<evidence type="ECO:0000256" key="1">
    <source>
        <dbReference type="ARBA" id="ARBA00004606"/>
    </source>
</evidence>
<comment type="pathway">
    <text evidence="2">Protein modification; protein glycosylation.</text>
</comment>
<evidence type="ECO:0000256" key="11">
    <source>
        <dbReference type="SAM" id="Phobius"/>
    </source>
</evidence>
<dbReference type="GO" id="GO:0016020">
    <property type="term" value="C:membrane"/>
    <property type="evidence" value="ECO:0007669"/>
    <property type="project" value="UniProtKB-SubCell"/>
</dbReference>
<accession>A0A5K3FYZ3</accession>
<keyword evidence="4" id="KW-0808">Transferase</keyword>
<protein>
    <submittedName>
        <fullName evidence="12">Protein xylosyltransferase</fullName>
    </submittedName>
</protein>
<dbReference type="PANTHER" id="PTHR19297">
    <property type="entry name" value="GLYCOSYLTRANSFERASE 14 FAMILY MEMBER"/>
    <property type="match status" value="1"/>
</dbReference>
<dbReference type="AlphaFoldDB" id="A0A5K3FYZ3"/>
<evidence type="ECO:0000256" key="4">
    <source>
        <dbReference type="ARBA" id="ARBA00022679"/>
    </source>
</evidence>
<evidence type="ECO:0000256" key="5">
    <source>
        <dbReference type="ARBA" id="ARBA00022692"/>
    </source>
</evidence>
<evidence type="ECO:0000256" key="2">
    <source>
        <dbReference type="ARBA" id="ARBA00004922"/>
    </source>
</evidence>
<dbReference type="Pfam" id="PF02485">
    <property type="entry name" value="Branch"/>
    <property type="match status" value="1"/>
</dbReference>
<evidence type="ECO:0000256" key="6">
    <source>
        <dbReference type="ARBA" id="ARBA00022968"/>
    </source>
</evidence>
<keyword evidence="9" id="KW-0325">Glycoprotein</keyword>
<comment type="similarity">
    <text evidence="10">Belongs to the glycosyltransferase 14 family.</text>
</comment>
<reference evidence="12" key="1">
    <citation type="submission" date="2019-11" db="UniProtKB">
        <authorList>
            <consortium name="WormBaseParasite"/>
        </authorList>
    </citation>
    <scope>IDENTIFICATION</scope>
</reference>
<feature type="transmembrane region" description="Helical" evidence="11">
    <location>
        <begin position="25"/>
        <end position="44"/>
    </location>
</feature>
<sequence>MEAASSVHFWSHFEKKIRRRRLNRSCVRLLPLLLVLVVLSYFHLQEVNHSVVYLIQSNVSDDYFAAIDSPTHPFCSLFRQHFQVEVDPHVDMDIAFTLVVHKDIHQIARLLRMIHRRNNYYCIHVDKRASRSFKMALDGVAKCFGTNVELVPLDERIVVNWGDESVLLPQIVCAKQALNQHSTWKYLINLVGQDFPLRTNLELVAALKALNGSNLV</sequence>
<keyword evidence="5 11" id="KW-0812">Transmembrane</keyword>
<evidence type="ECO:0000256" key="8">
    <source>
        <dbReference type="ARBA" id="ARBA00023136"/>
    </source>
</evidence>
<dbReference type="InterPro" id="IPR003406">
    <property type="entry name" value="Glyco_trans_14"/>
</dbReference>
<evidence type="ECO:0000256" key="9">
    <source>
        <dbReference type="ARBA" id="ARBA00023180"/>
    </source>
</evidence>
<organism evidence="12">
    <name type="scientific">Mesocestoides corti</name>
    <name type="common">Flatworm</name>
    <dbReference type="NCBI Taxonomy" id="53468"/>
    <lineage>
        <taxon>Eukaryota</taxon>
        <taxon>Metazoa</taxon>
        <taxon>Spiralia</taxon>
        <taxon>Lophotrochozoa</taxon>
        <taxon>Platyhelminthes</taxon>
        <taxon>Cestoda</taxon>
        <taxon>Eucestoda</taxon>
        <taxon>Cyclophyllidea</taxon>
        <taxon>Mesocestoididae</taxon>
        <taxon>Mesocestoides</taxon>
    </lineage>
</organism>
<keyword evidence="8 11" id="KW-0472">Membrane</keyword>